<sequence length="90" mass="10233">MKKEKIPSVATSKENKKQQGNMNEKAKKKLLVLKDKSKKQRKKKALHKVSSETEDKEEEWVESGDSLDDVSLLGSSDNDLQNIEKGDYVI</sequence>
<feature type="compositionally biased region" description="Acidic residues" evidence="1">
    <location>
        <begin position="52"/>
        <end position="68"/>
    </location>
</feature>
<keyword evidence="3" id="KW-1185">Reference proteome</keyword>
<gene>
    <name evidence="2" type="ORF">PR048_013574</name>
</gene>
<feature type="compositionally biased region" description="Low complexity" evidence="1">
    <location>
        <begin position="69"/>
        <end position="78"/>
    </location>
</feature>
<dbReference type="Proteomes" id="UP001159363">
    <property type="component" value="Chromosome X"/>
</dbReference>
<organism evidence="2 3">
    <name type="scientific">Dryococelus australis</name>
    <dbReference type="NCBI Taxonomy" id="614101"/>
    <lineage>
        <taxon>Eukaryota</taxon>
        <taxon>Metazoa</taxon>
        <taxon>Ecdysozoa</taxon>
        <taxon>Arthropoda</taxon>
        <taxon>Hexapoda</taxon>
        <taxon>Insecta</taxon>
        <taxon>Pterygota</taxon>
        <taxon>Neoptera</taxon>
        <taxon>Polyneoptera</taxon>
        <taxon>Phasmatodea</taxon>
        <taxon>Verophasmatodea</taxon>
        <taxon>Anareolatae</taxon>
        <taxon>Phasmatidae</taxon>
        <taxon>Eurycanthinae</taxon>
        <taxon>Dryococelus</taxon>
    </lineage>
</organism>
<name>A0ABQ9HSK2_9NEOP</name>
<feature type="non-terminal residue" evidence="2">
    <location>
        <position position="90"/>
    </location>
</feature>
<evidence type="ECO:0000256" key="1">
    <source>
        <dbReference type="SAM" id="MobiDB-lite"/>
    </source>
</evidence>
<comment type="caution">
    <text evidence="2">The sequence shown here is derived from an EMBL/GenBank/DDBJ whole genome shotgun (WGS) entry which is preliminary data.</text>
</comment>
<evidence type="ECO:0000313" key="2">
    <source>
        <dbReference type="EMBL" id="KAJ8887359.1"/>
    </source>
</evidence>
<accession>A0ABQ9HSK2</accession>
<feature type="compositionally biased region" description="Basic residues" evidence="1">
    <location>
        <begin position="26"/>
        <end position="47"/>
    </location>
</feature>
<dbReference type="EMBL" id="JARBHB010000004">
    <property type="protein sequence ID" value="KAJ8887359.1"/>
    <property type="molecule type" value="Genomic_DNA"/>
</dbReference>
<protein>
    <submittedName>
        <fullName evidence="2">Uncharacterized protein</fullName>
    </submittedName>
</protein>
<proteinExistence type="predicted"/>
<feature type="region of interest" description="Disordered" evidence="1">
    <location>
        <begin position="1"/>
        <end position="78"/>
    </location>
</feature>
<reference evidence="2 3" key="1">
    <citation type="submission" date="2023-02" db="EMBL/GenBank/DDBJ databases">
        <title>LHISI_Scaffold_Assembly.</title>
        <authorList>
            <person name="Stuart O.P."/>
            <person name="Cleave R."/>
            <person name="Magrath M.J.L."/>
            <person name="Mikheyev A.S."/>
        </authorList>
    </citation>
    <scope>NUCLEOTIDE SEQUENCE [LARGE SCALE GENOMIC DNA]</scope>
    <source>
        <strain evidence="2">Daus_M_001</strain>
        <tissue evidence="2">Leg muscle</tissue>
    </source>
</reference>
<evidence type="ECO:0000313" key="3">
    <source>
        <dbReference type="Proteomes" id="UP001159363"/>
    </source>
</evidence>